<feature type="domain" description="L,D-TPase catalytic" evidence="9">
    <location>
        <begin position="65"/>
        <end position="174"/>
    </location>
</feature>
<evidence type="ECO:0000256" key="8">
    <source>
        <dbReference type="SAM" id="MobiDB-lite"/>
    </source>
</evidence>
<name>A0ABU8B9I8_9BRAD</name>
<comment type="caution">
    <text evidence="10">The sequence shown here is derived from an EMBL/GenBank/DDBJ whole genome shotgun (WGS) entry which is preliminary data.</text>
</comment>
<evidence type="ECO:0000256" key="6">
    <source>
        <dbReference type="ARBA" id="ARBA00023316"/>
    </source>
</evidence>
<dbReference type="PIRSF" id="PIRSF029342">
    <property type="entry name" value="UCP029342_ErfK/YbiS/YcfS/YnhG"/>
    <property type="match status" value="1"/>
</dbReference>
<feature type="region of interest" description="Disordered" evidence="8">
    <location>
        <begin position="528"/>
        <end position="547"/>
    </location>
</feature>
<feature type="compositionally biased region" description="Basic and acidic residues" evidence="8">
    <location>
        <begin position="346"/>
        <end position="361"/>
    </location>
</feature>
<dbReference type="RefSeq" id="WP_334480228.1">
    <property type="nucleotide sequence ID" value="NZ_JAZHRV010000001.1"/>
</dbReference>
<dbReference type="EMBL" id="JAZHRV010000001">
    <property type="protein sequence ID" value="MEH2555213.1"/>
    <property type="molecule type" value="Genomic_DNA"/>
</dbReference>
<dbReference type="PANTHER" id="PTHR30582">
    <property type="entry name" value="L,D-TRANSPEPTIDASE"/>
    <property type="match status" value="1"/>
</dbReference>
<feature type="active site" description="Proton donor/acceptor" evidence="7">
    <location>
        <position position="137"/>
    </location>
</feature>
<evidence type="ECO:0000313" key="11">
    <source>
        <dbReference type="Proteomes" id="UP001364224"/>
    </source>
</evidence>
<evidence type="ECO:0000256" key="4">
    <source>
        <dbReference type="ARBA" id="ARBA00022960"/>
    </source>
</evidence>
<comment type="pathway">
    <text evidence="1 7">Cell wall biogenesis; peptidoglycan biosynthesis.</text>
</comment>
<evidence type="ECO:0000256" key="7">
    <source>
        <dbReference type="PROSITE-ProRule" id="PRU01373"/>
    </source>
</evidence>
<reference evidence="10 11" key="1">
    <citation type="submission" date="2024-02" db="EMBL/GenBank/DDBJ databases">
        <title>Adaptive strategies in a cosmopolitan and abundant soil bacterium.</title>
        <authorList>
            <person name="Carini P."/>
        </authorList>
    </citation>
    <scope>NUCLEOTIDE SEQUENCE [LARGE SCALE GENOMIC DNA]</scope>
    <source>
        <strain evidence="10 11">AZCC 1608</strain>
    </source>
</reference>
<dbReference type="InterPro" id="IPR038063">
    <property type="entry name" value="Transpep_catalytic_dom"/>
</dbReference>
<feature type="compositionally biased region" description="Polar residues" evidence="8">
    <location>
        <begin position="298"/>
        <end position="312"/>
    </location>
</feature>
<keyword evidence="10" id="KW-0449">Lipoprotein</keyword>
<evidence type="ECO:0000256" key="3">
    <source>
        <dbReference type="ARBA" id="ARBA00022679"/>
    </source>
</evidence>
<dbReference type="NCBIfam" id="NF004785">
    <property type="entry name" value="PRK06132.1-2"/>
    <property type="match status" value="1"/>
</dbReference>
<sequence length="547" mass="57869">MLTAAGTLVAVHQADAAALFYWQDSDPNYYRPAPVAQPRKPKARRPSAKTEAAIKETNAKPQGPLIIAVSIEQQKVRVYDANGLFAESPVSTGMKGHSTPMGVFSVIQKHRMHRSNIYSGAPMPYMQRITWSGVAMHAGVLPGYPASHGCIRMPTAFAVKMWNWTRMGARVIITPGQITPASFSHPLLVAQKVVPQPLIANDPANDAPAVKSDKGADAGHANKLANSEAGLDLRSTVGHAAPLREQTHTADARGAMPAINVIVSDATSSAAGVQPASDTSNAEAKADPQKSEPAANAADTSALTKTEVSASESVKPEDEPSEAKAEVSSETKIEAPTAAVANTEPTRTETPKVEAAERPAEPVKSVADTPAVAPDVKKDTARPPGAAAKAEPPRRPGQIAVFVSRKDSKLYVRENFKPQFDVPITIAPSDRPLGTHVFTAEADKKDPNLLRWSVVSLPVTARNAARTDEDDRAARRRKVVGGSLAEARPLPMPNSPAEALDRITVAPEAMARIAEVLTTGSSIVVSDHGINQGGETGEGTDFIVPLR</sequence>
<dbReference type="PROSITE" id="PS52029">
    <property type="entry name" value="LD_TPASE"/>
    <property type="match status" value="1"/>
</dbReference>
<dbReference type="Pfam" id="PF03734">
    <property type="entry name" value="YkuD"/>
    <property type="match status" value="1"/>
</dbReference>
<keyword evidence="5 7" id="KW-0573">Peptidoglycan synthesis</keyword>
<feature type="compositionally biased region" description="Polar residues" evidence="8">
    <location>
        <begin position="270"/>
        <end position="282"/>
    </location>
</feature>
<keyword evidence="11" id="KW-1185">Reference proteome</keyword>
<dbReference type="InterPro" id="IPR016915">
    <property type="entry name" value="UCP029342"/>
</dbReference>
<proteinExistence type="inferred from homology"/>
<dbReference type="SUPFAM" id="SSF141523">
    <property type="entry name" value="L,D-transpeptidase catalytic domain-like"/>
    <property type="match status" value="1"/>
</dbReference>
<protein>
    <submittedName>
        <fullName evidence="10">Lipoprotein-anchoring transpeptidase ErfK/SrfK</fullName>
    </submittedName>
</protein>
<evidence type="ECO:0000259" key="9">
    <source>
        <dbReference type="PROSITE" id="PS52029"/>
    </source>
</evidence>
<dbReference type="PANTHER" id="PTHR30582:SF2">
    <property type="entry name" value="L,D-TRANSPEPTIDASE YCIB-RELATED"/>
    <property type="match status" value="1"/>
</dbReference>
<keyword evidence="4 7" id="KW-0133">Cell shape</keyword>
<gene>
    <name evidence="10" type="ORF">V1286_002742</name>
</gene>
<organism evidence="10 11">
    <name type="scientific">Bradyrhizobium algeriense</name>
    <dbReference type="NCBI Taxonomy" id="634784"/>
    <lineage>
        <taxon>Bacteria</taxon>
        <taxon>Pseudomonadati</taxon>
        <taxon>Pseudomonadota</taxon>
        <taxon>Alphaproteobacteria</taxon>
        <taxon>Hyphomicrobiales</taxon>
        <taxon>Nitrobacteraceae</taxon>
        <taxon>Bradyrhizobium</taxon>
    </lineage>
</organism>
<keyword evidence="6 7" id="KW-0961">Cell wall biogenesis/degradation</keyword>
<dbReference type="InterPro" id="IPR050979">
    <property type="entry name" value="LD-transpeptidase"/>
</dbReference>
<comment type="similarity">
    <text evidence="2">Belongs to the YkuD family.</text>
</comment>
<dbReference type="Proteomes" id="UP001364224">
    <property type="component" value="Unassembled WGS sequence"/>
</dbReference>
<evidence type="ECO:0000313" key="10">
    <source>
        <dbReference type="EMBL" id="MEH2555213.1"/>
    </source>
</evidence>
<evidence type="ECO:0000256" key="1">
    <source>
        <dbReference type="ARBA" id="ARBA00004752"/>
    </source>
</evidence>
<dbReference type="InterPro" id="IPR005490">
    <property type="entry name" value="LD_TPept_cat_dom"/>
</dbReference>
<evidence type="ECO:0000256" key="5">
    <source>
        <dbReference type="ARBA" id="ARBA00022984"/>
    </source>
</evidence>
<dbReference type="CDD" id="cd16913">
    <property type="entry name" value="YkuD_like"/>
    <property type="match status" value="1"/>
</dbReference>
<feature type="region of interest" description="Disordered" evidence="8">
    <location>
        <begin position="270"/>
        <end position="395"/>
    </location>
</feature>
<keyword evidence="3" id="KW-0808">Transferase</keyword>
<dbReference type="Gene3D" id="2.40.440.10">
    <property type="entry name" value="L,D-transpeptidase catalytic domain-like"/>
    <property type="match status" value="1"/>
</dbReference>
<accession>A0ABU8B9I8</accession>
<feature type="compositionally biased region" description="Basic and acidic residues" evidence="8">
    <location>
        <begin position="314"/>
        <end position="333"/>
    </location>
</feature>
<feature type="active site" description="Nucleophile" evidence="7">
    <location>
        <position position="150"/>
    </location>
</feature>
<evidence type="ECO:0000256" key="2">
    <source>
        <dbReference type="ARBA" id="ARBA00005992"/>
    </source>
</evidence>